<evidence type="ECO:0000259" key="6">
    <source>
        <dbReference type="Pfam" id="PF00644"/>
    </source>
</evidence>
<dbReference type="InterPro" id="IPR051838">
    <property type="entry name" value="ARTD_PARP"/>
</dbReference>
<dbReference type="Pfam" id="PF00644">
    <property type="entry name" value="PARP"/>
    <property type="match status" value="1"/>
</dbReference>
<keyword evidence="2" id="KW-0808">Transferase</keyword>
<keyword evidence="9" id="KW-1185">Reference proteome</keyword>
<dbReference type="InterPro" id="IPR012317">
    <property type="entry name" value="Poly(ADP-ribose)pol_cat_dom"/>
</dbReference>
<feature type="domain" description="PARP16 N-terminal" evidence="7">
    <location>
        <begin position="46"/>
        <end position="115"/>
    </location>
</feature>
<dbReference type="OrthoDB" id="19501at2759"/>
<dbReference type="Pfam" id="PF18084">
    <property type="entry name" value="ARTD15_N"/>
    <property type="match status" value="1"/>
</dbReference>
<comment type="similarity">
    <text evidence="5">Belongs to the ARTD/PARP family.</text>
</comment>
<protein>
    <submittedName>
        <fullName evidence="8">Mono [ADP-ribose] polymerase PARP16-like</fullName>
    </submittedName>
</protein>
<dbReference type="Gene3D" id="3.90.228.10">
    <property type="match status" value="1"/>
</dbReference>
<gene>
    <name evidence="8" type="ORF">BDFB_003255</name>
</gene>
<evidence type="ECO:0000256" key="2">
    <source>
        <dbReference type="ARBA" id="ARBA00022679"/>
    </source>
</evidence>
<name>A0A482WBZ2_ASBVE</name>
<sequence>MEFDEERILRIEESEENFSDITFVTSYSVDKNDHQSSFKIDKLLEEIKKNVWGCDLILCFFIAALQSYRADRCLRPFPPLHINEDGKDFNALRNTCDSIPPLNAILIEPNKCSQENKVPFPSKFSGVYKPHFVFEVCYHEKIELMWKKRQDGRKTILAYHGSAVDNFYSILKVGLQQHFSFEKEVLFGNGIYLSNELSVSAHYAPFGQTWIPKTREDQLIKIVWVKFLKNTLL</sequence>
<evidence type="ECO:0000313" key="8">
    <source>
        <dbReference type="EMBL" id="RZC42752.1"/>
    </source>
</evidence>
<evidence type="ECO:0000256" key="5">
    <source>
        <dbReference type="ARBA" id="ARBA00024347"/>
    </source>
</evidence>
<dbReference type="STRING" id="1661398.A0A482WBZ2"/>
<dbReference type="InterPro" id="IPR041400">
    <property type="entry name" value="PARP16_N"/>
</dbReference>
<dbReference type="GO" id="GO:0003950">
    <property type="term" value="F:NAD+ poly-ADP-ribosyltransferase activity"/>
    <property type="evidence" value="ECO:0007669"/>
    <property type="project" value="InterPro"/>
</dbReference>
<keyword evidence="1" id="KW-0328">Glycosyltransferase</keyword>
<reference evidence="8 9" key="1">
    <citation type="submission" date="2017-03" db="EMBL/GenBank/DDBJ databases">
        <title>Genome of the blue death feigning beetle - Asbolus verrucosus.</title>
        <authorList>
            <person name="Rider S.D."/>
        </authorList>
    </citation>
    <scope>NUCLEOTIDE SEQUENCE [LARGE SCALE GENOMIC DNA]</scope>
    <source>
        <strain evidence="8">Butters</strain>
        <tissue evidence="8">Head and leg muscle</tissue>
    </source>
</reference>
<evidence type="ECO:0000256" key="4">
    <source>
        <dbReference type="ARBA" id="ARBA00023027"/>
    </source>
</evidence>
<keyword evidence="4" id="KW-0520">NAD</keyword>
<dbReference type="AlphaFoldDB" id="A0A482WBZ2"/>
<dbReference type="EMBL" id="QDEB01005322">
    <property type="protein sequence ID" value="RZC42752.1"/>
    <property type="molecule type" value="Genomic_DNA"/>
</dbReference>
<evidence type="ECO:0000259" key="7">
    <source>
        <dbReference type="Pfam" id="PF18084"/>
    </source>
</evidence>
<comment type="caution">
    <text evidence="8">The sequence shown here is derived from an EMBL/GenBank/DDBJ whole genome shotgun (WGS) entry which is preliminary data.</text>
</comment>
<keyword evidence="3" id="KW-0548">Nucleotidyltransferase</keyword>
<proteinExistence type="inferred from homology"/>
<dbReference type="Proteomes" id="UP000292052">
    <property type="component" value="Unassembled WGS sequence"/>
</dbReference>
<dbReference type="PANTHER" id="PTHR21328">
    <property type="entry name" value="POLY ADP-RIBOSE POLYMERASE FAMILY, MEMBER PARP"/>
    <property type="match status" value="1"/>
</dbReference>
<dbReference type="SUPFAM" id="SSF56399">
    <property type="entry name" value="ADP-ribosylation"/>
    <property type="match status" value="1"/>
</dbReference>
<organism evidence="8 9">
    <name type="scientific">Asbolus verrucosus</name>
    <name type="common">Desert ironclad beetle</name>
    <dbReference type="NCBI Taxonomy" id="1661398"/>
    <lineage>
        <taxon>Eukaryota</taxon>
        <taxon>Metazoa</taxon>
        <taxon>Ecdysozoa</taxon>
        <taxon>Arthropoda</taxon>
        <taxon>Hexapoda</taxon>
        <taxon>Insecta</taxon>
        <taxon>Pterygota</taxon>
        <taxon>Neoptera</taxon>
        <taxon>Endopterygota</taxon>
        <taxon>Coleoptera</taxon>
        <taxon>Polyphaga</taxon>
        <taxon>Cucujiformia</taxon>
        <taxon>Tenebrionidae</taxon>
        <taxon>Pimeliinae</taxon>
        <taxon>Asbolus</taxon>
    </lineage>
</organism>
<feature type="domain" description="PARP catalytic" evidence="6">
    <location>
        <begin position="133"/>
        <end position="205"/>
    </location>
</feature>
<dbReference type="GO" id="GO:0016779">
    <property type="term" value="F:nucleotidyltransferase activity"/>
    <property type="evidence" value="ECO:0007669"/>
    <property type="project" value="UniProtKB-KW"/>
</dbReference>
<evidence type="ECO:0000256" key="3">
    <source>
        <dbReference type="ARBA" id="ARBA00022695"/>
    </source>
</evidence>
<evidence type="ECO:0000313" key="9">
    <source>
        <dbReference type="Proteomes" id="UP000292052"/>
    </source>
</evidence>
<evidence type="ECO:0000256" key="1">
    <source>
        <dbReference type="ARBA" id="ARBA00022676"/>
    </source>
</evidence>
<accession>A0A482WBZ2</accession>